<comment type="similarity">
    <text evidence="2 8 9">Belongs to the dihydrofolate reductase family.</text>
</comment>
<dbReference type="GO" id="GO:0006730">
    <property type="term" value="P:one-carbon metabolic process"/>
    <property type="evidence" value="ECO:0007669"/>
    <property type="project" value="UniProtKB-KW"/>
</dbReference>
<dbReference type="FunFam" id="3.40.430.10:FF:000001">
    <property type="entry name" value="Dihydrofolate reductase"/>
    <property type="match status" value="1"/>
</dbReference>
<dbReference type="EC" id="1.5.1.3" evidence="3 8"/>
<dbReference type="PIRSF" id="PIRSF000194">
    <property type="entry name" value="DHFR"/>
    <property type="match status" value="1"/>
</dbReference>
<dbReference type="Proteomes" id="UP000295724">
    <property type="component" value="Unassembled WGS sequence"/>
</dbReference>
<dbReference type="PROSITE" id="PS51330">
    <property type="entry name" value="DHFR_2"/>
    <property type="match status" value="1"/>
</dbReference>
<sequence>MKNITLIAAMDTNGLIGKNNRLPWHLPVDLNFFKQQTLGKTILMGRKTCESLPFPLPNRRNIVLSRNKVFSKPGFDIINNIDNKILDDEVMVIGGSTLYELLMPQASHMILTRIDHEFEGDTYFPNVDWELWQNTRTTRLPISDQNPEYNIAFEFYQRIEQTT</sequence>
<keyword evidence="6 8" id="KW-0560">Oxidoreductase</keyword>
<comment type="function">
    <text evidence="7 8">Key enzyme in folate metabolism. Catalyzes an essential reaction for de novo glycine and purine synthesis, and for DNA precursor synthesis.</text>
</comment>
<dbReference type="InterPro" id="IPR024072">
    <property type="entry name" value="DHFR-like_dom_sf"/>
</dbReference>
<dbReference type="Gene3D" id="3.40.430.10">
    <property type="entry name" value="Dihydrofolate Reductase, subunit A"/>
    <property type="match status" value="1"/>
</dbReference>
<dbReference type="CDD" id="cd00209">
    <property type="entry name" value="DHFR"/>
    <property type="match status" value="1"/>
</dbReference>
<dbReference type="GO" id="GO:0046655">
    <property type="term" value="P:folic acid metabolic process"/>
    <property type="evidence" value="ECO:0007669"/>
    <property type="project" value="TreeGrafter"/>
</dbReference>
<comment type="catalytic activity">
    <reaction evidence="8">
        <text>(6S)-5,6,7,8-tetrahydrofolate + NADP(+) = 7,8-dihydrofolate + NADPH + H(+)</text>
        <dbReference type="Rhea" id="RHEA:15009"/>
        <dbReference type="ChEBI" id="CHEBI:15378"/>
        <dbReference type="ChEBI" id="CHEBI:57451"/>
        <dbReference type="ChEBI" id="CHEBI:57453"/>
        <dbReference type="ChEBI" id="CHEBI:57783"/>
        <dbReference type="ChEBI" id="CHEBI:58349"/>
        <dbReference type="EC" id="1.5.1.3"/>
    </reaction>
</comment>
<keyword evidence="4 8" id="KW-0554">One-carbon metabolism</keyword>
<dbReference type="RefSeq" id="WP_099019570.1">
    <property type="nucleotide sequence ID" value="NZ_NIHB01000003.1"/>
</dbReference>
<dbReference type="AlphaFoldDB" id="A0A4R6XKK6"/>
<dbReference type="InterPro" id="IPR012259">
    <property type="entry name" value="DHFR"/>
</dbReference>
<name>A0A4R6XKK6_9GAMM</name>
<dbReference type="UniPathway" id="UPA00077">
    <property type="reaction ID" value="UER00158"/>
</dbReference>
<reference evidence="11 12" key="1">
    <citation type="submission" date="2019-03" db="EMBL/GenBank/DDBJ databases">
        <title>Genomic Encyclopedia of Type Strains, Phase IV (KMG-IV): sequencing the most valuable type-strain genomes for metagenomic binning, comparative biology and taxonomic classification.</title>
        <authorList>
            <person name="Goeker M."/>
        </authorList>
    </citation>
    <scope>NUCLEOTIDE SEQUENCE [LARGE SCALE GENOMIC DNA]</scope>
    <source>
        <strain evidence="11 12">DSM 25488</strain>
    </source>
</reference>
<dbReference type="GO" id="GO:0004146">
    <property type="term" value="F:dihydrofolate reductase activity"/>
    <property type="evidence" value="ECO:0007669"/>
    <property type="project" value="UniProtKB-EC"/>
</dbReference>
<evidence type="ECO:0000256" key="1">
    <source>
        <dbReference type="ARBA" id="ARBA00004903"/>
    </source>
</evidence>
<dbReference type="InterPro" id="IPR001796">
    <property type="entry name" value="DHFR_dom"/>
</dbReference>
<gene>
    <name evidence="11" type="ORF">C8D91_2354</name>
</gene>
<comment type="caution">
    <text evidence="11">The sequence shown here is derived from an EMBL/GenBank/DDBJ whole genome shotgun (WGS) entry which is preliminary data.</text>
</comment>
<comment type="pathway">
    <text evidence="1 8">Cofactor biosynthesis; tetrahydrofolate biosynthesis; 5,6,7,8-tetrahydrofolate from 7,8-dihydrofolate: step 1/1.</text>
</comment>
<organism evidence="11 12">
    <name type="scientific">Marinicella litoralis</name>
    <dbReference type="NCBI Taxonomy" id="644220"/>
    <lineage>
        <taxon>Bacteria</taxon>
        <taxon>Pseudomonadati</taxon>
        <taxon>Pseudomonadota</taxon>
        <taxon>Gammaproteobacteria</taxon>
        <taxon>Lysobacterales</taxon>
        <taxon>Marinicellaceae</taxon>
        <taxon>Marinicella</taxon>
    </lineage>
</organism>
<evidence type="ECO:0000256" key="9">
    <source>
        <dbReference type="RuleBase" id="RU004474"/>
    </source>
</evidence>
<evidence type="ECO:0000256" key="6">
    <source>
        <dbReference type="ARBA" id="ARBA00023002"/>
    </source>
</evidence>
<protein>
    <recommendedName>
        <fullName evidence="3 8">Dihydrofolate reductase</fullName>
        <ecNumber evidence="3 8">1.5.1.3</ecNumber>
    </recommendedName>
</protein>
<accession>A0A4R6XKK6</accession>
<dbReference type="GO" id="GO:0046452">
    <property type="term" value="P:dihydrofolate metabolic process"/>
    <property type="evidence" value="ECO:0007669"/>
    <property type="project" value="TreeGrafter"/>
</dbReference>
<evidence type="ECO:0000256" key="4">
    <source>
        <dbReference type="ARBA" id="ARBA00022563"/>
    </source>
</evidence>
<keyword evidence="5 8" id="KW-0521">NADP</keyword>
<dbReference type="PANTHER" id="PTHR48069">
    <property type="entry name" value="DIHYDROFOLATE REDUCTASE"/>
    <property type="match status" value="1"/>
</dbReference>
<dbReference type="PANTHER" id="PTHR48069:SF3">
    <property type="entry name" value="DIHYDROFOLATE REDUCTASE"/>
    <property type="match status" value="1"/>
</dbReference>
<feature type="domain" description="DHFR" evidence="10">
    <location>
        <begin position="3"/>
        <end position="158"/>
    </location>
</feature>
<dbReference type="PROSITE" id="PS00075">
    <property type="entry name" value="DHFR_1"/>
    <property type="match status" value="1"/>
</dbReference>
<evidence type="ECO:0000259" key="10">
    <source>
        <dbReference type="PROSITE" id="PS51330"/>
    </source>
</evidence>
<dbReference type="GO" id="GO:0070401">
    <property type="term" value="F:NADP+ binding"/>
    <property type="evidence" value="ECO:0007669"/>
    <property type="project" value="UniProtKB-ARBA"/>
</dbReference>
<dbReference type="InterPro" id="IPR017925">
    <property type="entry name" value="DHFR_CS"/>
</dbReference>
<evidence type="ECO:0000256" key="2">
    <source>
        <dbReference type="ARBA" id="ARBA00009539"/>
    </source>
</evidence>
<dbReference type="Pfam" id="PF00186">
    <property type="entry name" value="DHFR_1"/>
    <property type="match status" value="1"/>
</dbReference>
<keyword evidence="12" id="KW-1185">Reference proteome</keyword>
<dbReference type="GO" id="GO:0046654">
    <property type="term" value="P:tetrahydrofolate biosynthetic process"/>
    <property type="evidence" value="ECO:0007669"/>
    <property type="project" value="UniProtKB-UniPathway"/>
</dbReference>
<evidence type="ECO:0000313" key="12">
    <source>
        <dbReference type="Proteomes" id="UP000295724"/>
    </source>
</evidence>
<evidence type="ECO:0000313" key="11">
    <source>
        <dbReference type="EMBL" id="TDR18434.1"/>
    </source>
</evidence>
<dbReference type="GO" id="GO:0005829">
    <property type="term" value="C:cytosol"/>
    <property type="evidence" value="ECO:0007669"/>
    <property type="project" value="TreeGrafter"/>
</dbReference>
<evidence type="ECO:0000256" key="5">
    <source>
        <dbReference type="ARBA" id="ARBA00022857"/>
    </source>
</evidence>
<dbReference type="PRINTS" id="PR00070">
    <property type="entry name" value="DHFR"/>
</dbReference>
<proteinExistence type="inferred from homology"/>
<dbReference type="OrthoDB" id="9804315at2"/>
<evidence type="ECO:0000256" key="7">
    <source>
        <dbReference type="ARBA" id="ARBA00025067"/>
    </source>
</evidence>
<evidence type="ECO:0000256" key="8">
    <source>
        <dbReference type="PIRNR" id="PIRNR000194"/>
    </source>
</evidence>
<evidence type="ECO:0000256" key="3">
    <source>
        <dbReference type="ARBA" id="ARBA00012856"/>
    </source>
</evidence>
<dbReference type="SUPFAM" id="SSF53597">
    <property type="entry name" value="Dihydrofolate reductase-like"/>
    <property type="match status" value="1"/>
</dbReference>
<dbReference type="EMBL" id="SNZB01000005">
    <property type="protein sequence ID" value="TDR18434.1"/>
    <property type="molecule type" value="Genomic_DNA"/>
</dbReference>